<evidence type="ECO:0000256" key="5">
    <source>
        <dbReference type="ARBA" id="ARBA00034808"/>
    </source>
</evidence>
<dbReference type="Gene3D" id="3.40.50.300">
    <property type="entry name" value="P-loop containing nucleotide triphosphate hydrolases"/>
    <property type="match status" value="2"/>
</dbReference>
<dbReference type="Proteomes" id="UP001163846">
    <property type="component" value="Unassembled WGS sequence"/>
</dbReference>
<comment type="catalytic activity">
    <reaction evidence="4">
        <text>Couples ATP hydrolysis with the unwinding of duplex DNA by translocating in the 3'-5' direction.</text>
        <dbReference type="EC" id="5.6.2.4"/>
    </reaction>
</comment>
<dbReference type="InterPro" id="IPR001650">
    <property type="entry name" value="Helicase_C-like"/>
</dbReference>
<protein>
    <recommendedName>
        <fullName evidence="5">DNA 3'-5' helicase</fullName>
        <ecNumber evidence="5">5.6.2.4</ecNumber>
    </recommendedName>
</protein>
<dbReference type="SUPFAM" id="SSF52540">
    <property type="entry name" value="P-loop containing nucleoside triphosphate hydrolases"/>
    <property type="match status" value="1"/>
</dbReference>
<evidence type="ECO:0000259" key="8">
    <source>
        <dbReference type="PROSITE" id="PS51194"/>
    </source>
</evidence>
<dbReference type="PROSITE" id="PS51192">
    <property type="entry name" value="HELICASE_ATP_BIND_1"/>
    <property type="match status" value="1"/>
</dbReference>
<name>A0AA38U489_9AGAR</name>
<dbReference type="GO" id="GO:0003676">
    <property type="term" value="F:nucleic acid binding"/>
    <property type="evidence" value="ECO:0007669"/>
    <property type="project" value="InterPro"/>
</dbReference>
<dbReference type="Pfam" id="PF00270">
    <property type="entry name" value="DEAD"/>
    <property type="match status" value="1"/>
</dbReference>
<dbReference type="PANTHER" id="PTHR13710:SF154">
    <property type="entry name" value="RECQ HELICASE, PUTATIVE (AFU_ORTHOLOGUE AFUA_6G14720)-RELATED"/>
    <property type="match status" value="1"/>
</dbReference>
<dbReference type="InterPro" id="IPR027417">
    <property type="entry name" value="P-loop_NTPase"/>
</dbReference>
<gene>
    <name evidence="9" type="ORF">F5878DRAFT_548650</name>
</gene>
<dbReference type="SMART" id="SM00487">
    <property type="entry name" value="DEXDc"/>
    <property type="match status" value="1"/>
</dbReference>
<evidence type="ECO:0000313" key="9">
    <source>
        <dbReference type="EMBL" id="KAJ3832079.1"/>
    </source>
</evidence>
<dbReference type="GO" id="GO:0005524">
    <property type="term" value="F:ATP binding"/>
    <property type="evidence" value="ECO:0007669"/>
    <property type="project" value="UniProtKB-KW"/>
</dbReference>
<feature type="compositionally biased region" description="Acidic residues" evidence="6">
    <location>
        <begin position="405"/>
        <end position="418"/>
    </location>
</feature>
<dbReference type="Pfam" id="PF00271">
    <property type="entry name" value="Helicase_C"/>
    <property type="match status" value="1"/>
</dbReference>
<dbReference type="GO" id="GO:0043138">
    <property type="term" value="F:3'-5' DNA helicase activity"/>
    <property type="evidence" value="ECO:0007669"/>
    <property type="project" value="UniProtKB-EC"/>
</dbReference>
<evidence type="ECO:0000256" key="6">
    <source>
        <dbReference type="SAM" id="MobiDB-lite"/>
    </source>
</evidence>
<accession>A0AA38U489</accession>
<evidence type="ECO:0000259" key="7">
    <source>
        <dbReference type="PROSITE" id="PS51192"/>
    </source>
</evidence>
<evidence type="ECO:0000256" key="1">
    <source>
        <dbReference type="ARBA" id="ARBA00005446"/>
    </source>
</evidence>
<dbReference type="PANTHER" id="PTHR13710">
    <property type="entry name" value="DNA HELICASE RECQ FAMILY MEMBER"/>
    <property type="match status" value="1"/>
</dbReference>
<evidence type="ECO:0000256" key="4">
    <source>
        <dbReference type="ARBA" id="ARBA00034617"/>
    </source>
</evidence>
<dbReference type="SMART" id="SM00490">
    <property type="entry name" value="HELICc"/>
    <property type="match status" value="1"/>
</dbReference>
<dbReference type="GO" id="GO:0009378">
    <property type="term" value="F:four-way junction helicase activity"/>
    <property type="evidence" value="ECO:0007669"/>
    <property type="project" value="TreeGrafter"/>
</dbReference>
<comment type="similarity">
    <text evidence="1">Belongs to the helicase family. RecQ subfamily.</text>
</comment>
<evidence type="ECO:0000256" key="2">
    <source>
        <dbReference type="ARBA" id="ARBA00022741"/>
    </source>
</evidence>
<organism evidence="9 10">
    <name type="scientific">Lentinula raphanica</name>
    <dbReference type="NCBI Taxonomy" id="153919"/>
    <lineage>
        <taxon>Eukaryota</taxon>
        <taxon>Fungi</taxon>
        <taxon>Dikarya</taxon>
        <taxon>Basidiomycota</taxon>
        <taxon>Agaricomycotina</taxon>
        <taxon>Agaricomycetes</taxon>
        <taxon>Agaricomycetidae</taxon>
        <taxon>Agaricales</taxon>
        <taxon>Marasmiineae</taxon>
        <taxon>Omphalotaceae</taxon>
        <taxon>Lentinula</taxon>
    </lineage>
</organism>
<dbReference type="GO" id="GO:0016787">
    <property type="term" value="F:hydrolase activity"/>
    <property type="evidence" value="ECO:0007669"/>
    <property type="project" value="UniProtKB-KW"/>
</dbReference>
<dbReference type="EMBL" id="MU807090">
    <property type="protein sequence ID" value="KAJ3832079.1"/>
    <property type="molecule type" value="Genomic_DNA"/>
</dbReference>
<evidence type="ECO:0000313" key="10">
    <source>
        <dbReference type="Proteomes" id="UP001163846"/>
    </source>
</evidence>
<dbReference type="PROSITE" id="PS51194">
    <property type="entry name" value="HELICASE_CTER"/>
    <property type="match status" value="1"/>
</dbReference>
<evidence type="ECO:0000256" key="3">
    <source>
        <dbReference type="ARBA" id="ARBA00022840"/>
    </source>
</evidence>
<keyword evidence="9" id="KW-0378">Hydrolase</keyword>
<dbReference type="AlphaFoldDB" id="A0AA38U489"/>
<dbReference type="GO" id="GO:0000724">
    <property type="term" value="P:double-strand break repair via homologous recombination"/>
    <property type="evidence" value="ECO:0007669"/>
    <property type="project" value="TreeGrafter"/>
</dbReference>
<dbReference type="EC" id="5.6.2.4" evidence="5"/>
<feature type="domain" description="Helicase ATP-binding" evidence="7">
    <location>
        <begin position="38"/>
        <end position="221"/>
    </location>
</feature>
<keyword evidence="10" id="KW-1185">Reference proteome</keyword>
<keyword evidence="2" id="KW-0547">Nucleotide-binding</keyword>
<dbReference type="InterPro" id="IPR011545">
    <property type="entry name" value="DEAD/DEAH_box_helicase_dom"/>
</dbReference>
<comment type="caution">
    <text evidence="9">The sequence shown here is derived from an EMBL/GenBank/DDBJ whole genome shotgun (WGS) entry which is preliminary data.</text>
</comment>
<feature type="region of interest" description="Disordered" evidence="6">
    <location>
        <begin position="394"/>
        <end position="427"/>
    </location>
</feature>
<dbReference type="InterPro" id="IPR014001">
    <property type="entry name" value="Helicase_ATP-bd"/>
</dbReference>
<keyword evidence="3" id="KW-0067">ATP-binding</keyword>
<sequence>MPFVGLDHIDPVRAQETASRLCDVFNVPALHNFQAAAGCNILQGKSTILDVPTGAGKTLAFFYPLFYFWKPGDYEPASQKILLVVSPLIGLMESQAKLLTEKGIPAVALTSVTDNLESILKGFGENRFRVGFLGPEMARSAIFHKLVIERAPFQNNIIAMNIDEGHSISEWGTDDFRPDYARISELLAKLPSGVPILTASATLAPEVIQDIEAKLGLGRKCERISVSNEKPNVALSVRIMQHPQDSFADLVTLFPSDPTGPDDFLQTLIYVNSRREAELVQDFLRRHCPELIPEVVFEFFHRFIDDSDKARIQDGLASGALRAVAATDALGTGMDFRKVKRVILWTSPRTFNSLIQKIGRCVRVFEELGEAVVYITKSAYKKFATEYELGQQLEDKEDRDMNQAGEEDSDEDGSDDNSESSKRRCPTMPRRRLVKRRKFQTLIESRDRWFLAWFLVTEGCRRVPWNKFYGNESKMKLPFLSKPPGARCCDNCEPDNFLVQTTRLTDPTQVRGLRGTRKSSLELYSLVSSALRSLRKSIVARVYGAEQGLVTGKILLQDEVIHALAEHARAVNSVLALKRVVRWHFADRYGAEVVEAVQQVVRDCREPAEEAREEQQRERALNALCKMAKKEFREKLTCISDRCFQAVEALTRPNPAGVQVKLCYLFEKLPRRKVSSFLDHTLFSAHYLFARDLIHISMLSMSDPFQWLTFGLQSNVGRYTTRYHHMRMTGTPCLRTVVDTIKMNRKSILTQSR</sequence>
<feature type="domain" description="Helicase C-terminal" evidence="8">
    <location>
        <begin position="246"/>
        <end position="414"/>
    </location>
</feature>
<reference evidence="9" key="1">
    <citation type="submission" date="2022-08" db="EMBL/GenBank/DDBJ databases">
        <authorList>
            <consortium name="DOE Joint Genome Institute"/>
            <person name="Min B."/>
            <person name="Riley R."/>
            <person name="Sierra-Patev S."/>
            <person name="Naranjo-Ortiz M."/>
            <person name="Looney B."/>
            <person name="Konkel Z."/>
            <person name="Slot J.C."/>
            <person name="Sakamoto Y."/>
            <person name="Steenwyk J.L."/>
            <person name="Rokas A."/>
            <person name="Carro J."/>
            <person name="Camarero S."/>
            <person name="Ferreira P."/>
            <person name="Molpeceres G."/>
            <person name="Ruiz-Duenas F.J."/>
            <person name="Serrano A."/>
            <person name="Henrissat B."/>
            <person name="Drula E."/>
            <person name="Hughes K.W."/>
            <person name="Mata J.L."/>
            <person name="Ishikawa N.K."/>
            <person name="Vargas-Isla R."/>
            <person name="Ushijima S."/>
            <person name="Smith C.A."/>
            <person name="Ahrendt S."/>
            <person name="Andreopoulos W."/>
            <person name="He G."/>
            <person name="Labutti K."/>
            <person name="Lipzen A."/>
            <person name="Ng V."/>
            <person name="Sandor L."/>
            <person name="Barry K."/>
            <person name="Martinez A.T."/>
            <person name="Xiao Y."/>
            <person name="Gibbons J.G."/>
            <person name="Terashima K."/>
            <person name="Hibbett D.S."/>
            <person name="Grigoriev I.V."/>
        </authorList>
    </citation>
    <scope>NUCLEOTIDE SEQUENCE</scope>
    <source>
        <strain evidence="9">TFB9207</strain>
    </source>
</reference>
<dbReference type="GO" id="GO:0005694">
    <property type="term" value="C:chromosome"/>
    <property type="evidence" value="ECO:0007669"/>
    <property type="project" value="TreeGrafter"/>
</dbReference>
<proteinExistence type="inferred from homology"/>
<dbReference type="GO" id="GO:0005737">
    <property type="term" value="C:cytoplasm"/>
    <property type="evidence" value="ECO:0007669"/>
    <property type="project" value="TreeGrafter"/>
</dbReference>